<evidence type="ECO:0000259" key="3">
    <source>
        <dbReference type="PROSITE" id="PS50195"/>
    </source>
</evidence>
<dbReference type="InterPro" id="IPR028662">
    <property type="entry name" value="SNX8/Mvp1"/>
</dbReference>
<gene>
    <name evidence="4" type="ORF">XAT740_LOCUS9238</name>
</gene>
<dbReference type="SUPFAM" id="SSF64268">
    <property type="entry name" value="PX domain"/>
    <property type="match status" value="1"/>
</dbReference>
<comment type="subcellular location">
    <subcellularLocation>
        <location evidence="1">Membrane</location>
        <topology evidence="1">Peripheral membrane protein</topology>
        <orientation evidence="1">Cytoplasmic side</orientation>
    </subcellularLocation>
</comment>
<evidence type="ECO:0000313" key="4">
    <source>
        <dbReference type="EMBL" id="CAF0924773.1"/>
    </source>
</evidence>
<dbReference type="GO" id="GO:0005829">
    <property type="term" value="C:cytosol"/>
    <property type="evidence" value="ECO:0007669"/>
    <property type="project" value="GOC"/>
</dbReference>
<dbReference type="Proteomes" id="UP000663828">
    <property type="component" value="Unassembled WGS sequence"/>
</dbReference>
<dbReference type="Pfam" id="PF00787">
    <property type="entry name" value="PX"/>
    <property type="match status" value="1"/>
</dbReference>
<dbReference type="GO" id="GO:0006886">
    <property type="term" value="P:intracellular protein transport"/>
    <property type="evidence" value="ECO:0007669"/>
    <property type="project" value="TreeGrafter"/>
</dbReference>
<sequence length="463" mass="53444">MPVDLSTGSIPSIYRDLFEMINLHGIDKLTLTVFVPLFESPTLTKAILNQIWNAVIKTNSLSSRNEFYKCLALMALAQQGKNVDERLLDNYMNRELPIPTIDSSKELEDRLLRILRNEQGKHALCFRYGDLCSLDTIQVDLAPDKKVDKEFIEERRRSLKHYLEILCRHPIVCETEIIKFFLTFQGTSCGDNMKATFKNALDEFSQEPPTSSSSIDRIERHEADSNGIRMFQTSQTHVSFLHQQFLQIRDYLKSINERNFKTADEYSRIEKALQLISTDSTQVQRWATGLNDYWPTIQTGLVELPIEMNAVSERIREECIREDEVINDHLDMLIELLQGYKDLCKRFEESLQLEQRAIHKATNQNRRSLTTNDLSSKNENNLDTIEKRNNHALKCIQIETQLIYANLEAFVYILSGLGNIQSKVSADLLNVWKSFSNKISQLGQTYINKSSIQRANTIGFKNS</sequence>
<dbReference type="InterPro" id="IPR001683">
    <property type="entry name" value="PX_dom"/>
</dbReference>
<dbReference type="GO" id="GO:0034498">
    <property type="term" value="P:early endosome to Golgi transport"/>
    <property type="evidence" value="ECO:0007669"/>
    <property type="project" value="TreeGrafter"/>
</dbReference>
<dbReference type="GO" id="GO:0031901">
    <property type="term" value="C:early endosome membrane"/>
    <property type="evidence" value="ECO:0007669"/>
    <property type="project" value="TreeGrafter"/>
</dbReference>
<dbReference type="PROSITE" id="PS50195">
    <property type="entry name" value="PX"/>
    <property type="match status" value="1"/>
</dbReference>
<protein>
    <submittedName>
        <fullName evidence="4">Uncharacterized protein</fullName>
    </submittedName>
</protein>
<dbReference type="Gene3D" id="1.10.238.10">
    <property type="entry name" value="EF-hand"/>
    <property type="match status" value="1"/>
</dbReference>
<evidence type="ECO:0000256" key="1">
    <source>
        <dbReference type="ARBA" id="ARBA00004287"/>
    </source>
</evidence>
<evidence type="ECO:0000259" key="2">
    <source>
        <dbReference type="PROSITE" id="PS50031"/>
    </source>
</evidence>
<dbReference type="AlphaFoldDB" id="A0A814B662"/>
<feature type="domain" description="EH" evidence="2">
    <location>
        <begin position="14"/>
        <end position="55"/>
    </location>
</feature>
<keyword evidence="5" id="KW-1185">Reference proteome</keyword>
<accession>A0A814B662</accession>
<proteinExistence type="predicted"/>
<dbReference type="EMBL" id="CAJNOR010000473">
    <property type="protein sequence ID" value="CAF0924773.1"/>
    <property type="molecule type" value="Genomic_DNA"/>
</dbReference>
<dbReference type="PANTHER" id="PTHR46571:SF1">
    <property type="entry name" value="SORTING NEXIN-8"/>
    <property type="match status" value="1"/>
</dbReference>
<dbReference type="GO" id="GO:0035091">
    <property type="term" value="F:phosphatidylinositol binding"/>
    <property type="evidence" value="ECO:0007669"/>
    <property type="project" value="InterPro"/>
</dbReference>
<evidence type="ECO:0000313" key="5">
    <source>
        <dbReference type="Proteomes" id="UP000663828"/>
    </source>
</evidence>
<name>A0A814B662_ADIRI</name>
<dbReference type="PANTHER" id="PTHR46571">
    <property type="entry name" value="SORTING NEXIN-8"/>
    <property type="match status" value="1"/>
</dbReference>
<organism evidence="4 5">
    <name type="scientific">Adineta ricciae</name>
    <name type="common">Rotifer</name>
    <dbReference type="NCBI Taxonomy" id="249248"/>
    <lineage>
        <taxon>Eukaryota</taxon>
        <taxon>Metazoa</taxon>
        <taxon>Spiralia</taxon>
        <taxon>Gnathifera</taxon>
        <taxon>Rotifera</taxon>
        <taxon>Eurotatoria</taxon>
        <taxon>Bdelloidea</taxon>
        <taxon>Adinetida</taxon>
        <taxon>Adinetidae</taxon>
        <taxon>Adineta</taxon>
    </lineage>
</organism>
<dbReference type="InterPro" id="IPR000261">
    <property type="entry name" value="EH_dom"/>
</dbReference>
<feature type="domain" description="PX" evidence="3">
    <location>
        <begin position="1"/>
        <end position="188"/>
    </location>
</feature>
<dbReference type="PROSITE" id="PS50031">
    <property type="entry name" value="EH"/>
    <property type="match status" value="1"/>
</dbReference>
<reference evidence="4" key="1">
    <citation type="submission" date="2021-02" db="EMBL/GenBank/DDBJ databases">
        <authorList>
            <person name="Nowell W R."/>
        </authorList>
    </citation>
    <scope>NUCLEOTIDE SEQUENCE</scope>
</reference>
<dbReference type="InterPro" id="IPR036871">
    <property type="entry name" value="PX_dom_sf"/>
</dbReference>
<comment type="caution">
    <text evidence="4">The sequence shown here is derived from an EMBL/GenBank/DDBJ whole genome shotgun (WGS) entry which is preliminary data.</text>
</comment>
<dbReference type="Gene3D" id="3.30.1520.10">
    <property type="entry name" value="Phox-like domain"/>
    <property type="match status" value="1"/>
</dbReference>